<keyword evidence="9" id="KW-0418">Kinase</keyword>
<feature type="region of interest" description="Disordered" evidence="6">
    <location>
        <begin position="253"/>
        <end position="279"/>
    </location>
</feature>
<evidence type="ECO:0000256" key="5">
    <source>
        <dbReference type="ARBA" id="ARBA00023136"/>
    </source>
</evidence>
<feature type="domain" description="Leucine-rich repeat-containing N-terminal plant-type" evidence="7">
    <location>
        <begin position="69"/>
        <end position="108"/>
    </location>
</feature>
<keyword evidence="4" id="KW-0677">Repeat</keyword>
<keyword evidence="5" id="KW-0472">Membrane</keyword>
<keyword evidence="2" id="KW-0433">Leucine-rich repeat</keyword>
<dbReference type="Pfam" id="PF23598">
    <property type="entry name" value="LRR_14"/>
    <property type="match status" value="1"/>
</dbReference>
<dbReference type="PANTHER" id="PTHR48007">
    <property type="entry name" value="LEUCINE-RICH REPEAT RECEPTOR-LIKE PROTEIN KINASE PXC1"/>
    <property type="match status" value="1"/>
</dbReference>
<proteinExistence type="predicted"/>
<evidence type="ECO:0000256" key="3">
    <source>
        <dbReference type="ARBA" id="ARBA00022729"/>
    </source>
</evidence>
<keyword evidence="10" id="KW-1185">Reference proteome</keyword>
<keyword evidence="9" id="KW-0675">Receptor</keyword>
<evidence type="ECO:0000256" key="4">
    <source>
        <dbReference type="ARBA" id="ARBA00022737"/>
    </source>
</evidence>
<evidence type="ECO:0000256" key="2">
    <source>
        <dbReference type="ARBA" id="ARBA00022614"/>
    </source>
</evidence>
<dbReference type="Pfam" id="PF08263">
    <property type="entry name" value="LRRNT_2"/>
    <property type="match status" value="1"/>
</dbReference>
<evidence type="ECO:0000259" key="8">
    <source>
        <dbReference type="Pfam" id="PF23598"/>
    </source>
</evidence>
<sequence>MMFHRYMNKKPPQEAPQEINIHEPLEPPRVGGRWKGSFDGGGGRNEKTLLSTSKSLDDVSQNKLPDPSSQDINALLSFQSSSDPFNHSLVSWSQSSNPCNSSWLGVTCKADRVVHLVLENLGLVGHIDALTKLDQLRLLSLKNNNLSSNIATLNLSSWKDLKLLYLSNNHLHGQLPNEIGCLRRLHRLDLSGNRLSGVIPVALGRLTRLVTLRLEHNSFSGTLQPLSGLSSISDFNVSENALSGEIPESLSTFPPSAFGGNRGLSRKPNQTAIKRSMGE</sequence>
<dbReference type="SUPFAM" id="SSF52058">
    <property type="entry name" value="L domain-like"/>
    <property type="match status" value="1"/>
</dbReference>
<keyword evidence="3" id="KW-0732">Signal</keyword>
<keyword evidence="9" id="KW-0808">Transferase</keyword>
<organism evidence="9 10">
    <name type="scientific">Acorus calamus</name>
    <name type="common">Sweet flag</name>
    <dbReference type="NCBI Taxonomy" id="4465"/>
    <lineage>
        <taxon>Eukaryota</taxon>
        <taxon>Viridiplantae</taxon>
        <taxon>Streptophyta</taxon>
        <taxon>Embryophyta</taxon>
        <taxon>Tracheophyta</taxon>
        <taxon>Spermatophyta</taxon>
        <taxon>Magnoliopsida</taxon>
        <taxon>Liliopsida</taxon>
        <taxon>Acoraceae</taxon>
        <taxon>Acorus</taxon>
    </lineage>
</organism>
<dbReference type="InterPro" id="IPR032675">
    <property type="entry name" value="LRR_dom_sf"/>
</dbReference>
<evidence type="ECO:0000259" key="7">
    <source>
        <dbReference type="Pfam" id="PF08263"/>
    </source>
</evidence>
<feature type="region of interest" description="Disordered" evidence="6">
    <location>
        <begin position="1"/>
        <end position="49"/>
    </location>
</feature>
<dbReference type="GO" id="GO:0016301">
    <property type="term" value="F:kinase activity"/>
    <property type="evidence" value="ECO:0007669"/>
    <property type="project" value="UniProtKB-KW"/>
</dbReference>
<protein>
    <submittedName>
        <fullName evidence="9">Inactive receptor kinase</fullName>
    </submittedName>
</protein>
<name>A0AAV9CR60_ACOCL</name>
<reference evidence="9" key="2">
    <citation type="submission" date="2023-06" db="EMBL/GenBank/DDBJ databases">
        <authorList>
            <person name="Ma L."/>
            <person name="Liu K.-W."/>
            <person name="Li Z."/>
            <person name="Hsiao Y.-Y."/>
            <person name="Qi Y."/>
            <person name="Fu T."/>
            <person name="Tang G."/>
            <person name="Zhang D."/>
            <person name="Sun W.-H."/>
            <person name="Liu D.-K."/>
            <person name="Li Y."/>
            <person name="Chen G.-Z."/>
            <person name="Liu X.-D."/>
            <person name="Liao X.-Y."/>
            <person name="Jiang Y.-T."/>
            <person name="Yu X."/>
            <person name="Hao Y."/>
            <person name="Huang J."/>
            <person name="Zhao X.-W."/>
            <person name="Ke S."/>
            <person name="Chen Y.-Y."/>
            <person name="Wu W.-L."/>
            <person name="Hsu J.-L."/>
            <person name="Lin Y.-F."/>
            <person name="Huang M.-D."/>
            <person name="Li C.-Y."/>
            <person name="Huang L."/>
            <person name="Wang Z.-W."/>
            <person name="Zhao X."/>
            <person name="Zhong W.-Y."/>
            <person name="Peng D.-H."/>
            <person name="Ahmad S."/>
            <person name="Lan S."/>
            <person name="Zhang J.-S."/>
            <person name="Tsai W.-C."/>
            <person name="Van De Peer Y."/>
            <person name="Liu Z.-J."/>
        </authorList>
    </citation>
    <scope>NUCLEOTIDE SEQUENCE</scope>
    <source>
        <strain evidence="9">CP</strain>
        <tissue evidence="9">Leaves</tissue>
    </source>
</reference>
<dbReference type="Proteomes" id="UP001180020">
    <property type="component" value="Unassembled WGS sequence"/>
</dbReference>
<dbReference type="EMBL" id="JAUJYO010000018">
    <property type="protein sequence ID" value="KAK1290703.1"/>
    <property type="molecule type" value="Genomic_DNA"/>
</dbReference>
<dbReference type="Gene3D" id="3.80.10.10">
    <property type="entry name" value="Ribonuclease Inhibitor"/>
    <property type="match status" value="1"/>
</dbReference>
<dbReference type="FunFam" id="3.80.10.10:FF:000400">
    <property type="entry name" value="Nuclear pore complex protein NUP107"/>
    <property type="match status" value="1"/>
</dbReference>
<dbReference type="InterPro" id="IPR013210">
    <property type="entry name" value="LRR_N_plant-typ"/>
</dbReference>
<dbReference type="AlphaFoldDB" id="A0AAV9CR60"/>
<reference evidence="9" key="1">
    <citation type="journal article" date="2023" name="Nat. Commun.">
        <title>Diploid and tetraploid genomes of Acorus and the evolution of monocots.</title>
        <authorList>
            <person name="Ma L."/>
            <person name="Liu K.W."/>
            <person name="Li Z."/>
            <person name="Hsiao Y.Y."/>
            <person name="Qi Y."/>
            <person name="Fu T."/>
            <person name="Tang G.D."/>
            <person name="Zhang D."/>
            <person name="Sun W.H."/>
            <person name="Liu D.K."/>
            <person name="Li Y."/>
            <person name="Chen G.Z."/>
            <person name="Liu X.D."/>
            <person name="Liao X.Y."/>
            <person name="Jiang Y.T."/>
            <person name="Yu X."/>
            <person name="Hao Y."/>
            <person name="Huang J."/>
            <person name="Zhao X.W."/>
            <person name="Ke S."/>
            <person name="Chen Y.Y."/>
            <person name="Wu W.L."/>
            <person name="Hsu J.L."/>
            <person name="Lin Y.F."/>
            <person name="Huang M.D."/>
            <person name="Li C.Y."/>
            <person name="Huang L."/>
            <person name="Wang Z.W."/>
            <person name="Zhao X."/>
            <person name="Zhong W.Y."/>
            <person name="Peng D.H."/>
            <person name="Ahmad S."/>
            <person name="Lan S."/>
            <person name="Zhang J.S."/>
            <person name="Tsai W.C."/>
            <person name="Van de Peer Y."/>
            <person name="Liu Z.J."/>
        </authorList>
    </citation>
    <scope>NUCLEOTIDE SEQUENCE</scope>
    <source>
        <strain evidence="9">CP</strain>
    </source>
</reference>
<accession>A0AAV9CR60</accession>
<dbReference type="PANTHER" id="PTHR48007:SF53">
    <property type="entry name" value="OS01G0711200 PROTEIN"/>
    <property type="match status" value="1"/>
</dbReference>
<comment type="caution">
    <text evidence="9">The sequence shown here is derived from an EMBL/GenBank/DDBJ whole genome shotgun (WGS) entry which is preliminary data.</text>
</comment>
<dbReference type="InterPro" id="IPR055414">
    <property type="entry name" value="LRR_R13L4/SHOC2-like"/>
</dbReference>
<evidence type="ECO:0000256" key="1">
    <source>
        <dbReference type="ARBA" id="ARBA00004370"/>
    </source>
</evidence>
<gene>
    <name evidence="9" type="ORF">QJS10_CPB18g02000</name>
</gene>
<evidence type="ECO:0000313" key="9">
    <source>
        <dbReference type="EMBL" id="KAK1290703.1"/>
    </source>
</evidence>
<evidence type="ECO:0000313" key="10">
    <source>
        <dbReference type="Proteomes" id="UP001180020"/>
    </source>
</evidence>
<dbReference type="GO" id="GO:0016020">
    <property type="term" value="C:membrane"/>
    <property type="evidence" value="ECO:0007669"/>
    <property type="project" value="UniProtKB-SubCell"/>
</dbReference>
<evidence type="ECO:0000256" key="6">
    <source>
        <dbReference type="SAM" id="MobiDB-lite"/>
    </source>
</evidence>
<comment type="subcellular location">
    <subcellularLocation>
        <location evidence="1">Membrane</location>
    </subcellularLocation>
</comment>
<dbReference type="InterPro" id="IPR046959">
    <property type="entry name" value="PRK1-6/SRF4-like"/>
</dbReference>
<feature type="domain" description="Disease resistance R13L4/SHOC-2-like LRR" evidence="8">
    <location>
        <begin position="129"/>
        <end position="238"/>
    </location>
</feature>